<keyword evidence="3 9" id="KW-0507">mRNA processing</keyword>
<dbReference type="Proteomes" id="UP000092124">
    <property type="component" value="Unassembled WGS sequence"/>
</dbReference>
<keyword evidence="11" id="KW-1185">Reference proteome</keyword>
<evidence type="ECO:0000256" key="5">
    <source>
        <dbReference type="ARBA" id="ARBA00022912"/>
    </source>
</evidence>
<accession>A0A1A6GNZ6</accession>
<evidence type="ECO:0000256" key="2">
    <source>
        <dbReference type="ARBA" id="ARBA00008978"/>
    </source>
</evidence>
<comment type="catalytic activity">
    <reaction evidence="7 9">
        <text>O-phospho-L-seryl-[protein] + H2O = L-seryl-[protein] + phosphate</text>
        <dbReference type="Rhea" id="RHEA:20629"/>
        <dbReference type="Rhea" id="RHEA-COMP:9863"/>
        <dbReference type="Rhea" id="RHEA-COMP:11604"/>
        <dbReference type="ChEBI" id="CHEBI:15377"/>
        <dbReference type="ChEBI" id="CHEBI:29999"/>
        <dbReference type="ChEBI" id="CHEBI:43474"/>
        <dbReference type="ChEBI" id="CHEBI:83421"/>
        <dbReference type="EC" id="3.1.3.16"/>
    </reaction>
</comment>
<dbReference type="OrthoDB" id="57957at2759"/>
<organism evidence="10 11">
    <name type="scientific">Neotoma lepida</name>
    <name type="common">Desert woodrat</name>
    <dbReference type="NCBI Taxonomy" id="56216"/>
    <lineage>
        <taxon>Eukaryota</taxon>
        <taxon>Metazoa</taxon>
        <taxon>Chordata</taxon>
        <taxon>Craniata</taxon>
        <taxon>Vertebrata</taxon>
        <taxon>Euteleostomi</taxon>
        <taxon>Mammalia</taxon>
        <taxon>Eutheria</taxon>
        <taxon>Euarchontoglires</taxon>
        <taxon>Glires</taxon>
        <taxon>Rodentia</taxon>
        <taxon>Myomorpha</taxon>
        <taxon>Muroidea</taxon>
        <taxon>Cricetidae</taxon>
        <taxon>Neotominae</taxon>
        <taxon>Neotoma</taxon>
    </lineage>
</organism>
<keyword evidence="6 9" id="KW-0539">Nucleus</keyword>
<dbReference type="AlphaFoldDB" id="A0A1A6GNZ6"/>
<evidence type="ECO:0000256" key="3">
    <source>
        <dbReference type="ARBA" id="ARBA00022664"/>
    </source>
</evidence>
<keyword evidence="4 9" id="KW-0378">Hydrolase</keyword>
<dbReference type="STRING" id="56216.A0A1A6GNZ6"/>
<evidence type="ECO:0000256" key="4">
    <source>
        <dbReference type="ARBA" id="ARBA00022801"/>
    </source>
</evidence>
<dbReference type="EMBL" id="LZPO01087153">
    <property type="protein sequence ID" value="OBS67087.1"/>
    <property type="molecule type" value="Genomic_DNA"/>
</dbReference>
<dbReference type="GO" id="GO:0006397">
    <property type="term" value="P:mRNA processing"/>
    <property type="evidence" value="ECO:0007669"/>
    <property type="project" value="UniProtKB-KW"/>
</dbReference>
<comment type="caution">
    <text evidence="10">The sequence shown here is derived from an EMBL/GenBank/DDBJ whole genome shotgun (WGS) entry which is preliminary data.</text>
</comment>
<comment type="function">
    <text evidence="9">Protein phosphatase that catalyzes the dephosphorylation of the C-terminal domain of RNA polymerase II. Plays a role in RNA processing and termination.</text>
</comment>
<dbReference type="GO" id="GO:0004722">
    <property type="term" value="F:protein serine/threonine phosphatase activity"/>
    <property type="evidence" value="ECO:0007669"/>
    <property type="project" value="UniProtKB-UniRule"/>
</dbReference>
<comment type="subcellular location">
    <subcellularLocation>
        <location evidence="1 9">Nucleus</location>
    </subcellularLocation>
</comment>
<evidence type="ECO:0000256" key="1">
    <source>
        <dbReference type="ARBA" id="ARBA00004123"/>
    </source>
</evidence>
<evidence type="ECO:0000256" key="7">
    <source>
        <dbReference type="ARBA" id="ARBA00047761"/>
    </source>
</evidence>
<dbReference type="Pfam" id="PF04722">
    <property type="entry name" value="Ssu72"/>
    <property type="match status" value="1"/>
</dbReference>
<name>A0A1A6GNZ6_NEOLE</name>
<evidence type="ECO:0000313" key="11">
    <source>
        <dbReference type="Proteomes" id="UP000092124"/>
    </source>
</evidence>
<dbReference type="PANTHER" id="PTHR20383">
    <property type="entry name" value="RNA POLYMERASE II SUBUNIT A C-TERMINAL DOMAIN PHOSPHATASE"/>
    <property type="match status" value="1"/>
</dbReference>
<reference evidence="10 11" key="1">
    <citation type="submission" date="2016-06" db="EMBL/GenBank/DDBJ databases">
        <title>The Draft Genome Sequence and Annotation of the Desert Woodrat Neotoma lepida.</title>
        <authorList>
            <person name="Campbell M."/>
            <person name="Oakeson K.F."/>
            <person name="Yandell M."/>
            <person name="Halpert J.R."/>
            <person name="Dearing D."/>
        </authorList>
    </citation>
    <scope>NUCLEOTIDE SEQUENCE [LARGE SCALE GENOMIC DNA]</scope>
    <source>
        <strain evidence="10">417</strain>
        <tissue evidence="10">Liver</tissue>
    </source>
</reference>
<sequence>MNGILYKLDRNRKIKSGPEQFQSSQDLFDVTFTCEEHVYDQVVEYLNAREQGVCQLVHMMNVNIPGNYEEATLGALLIWATGATGPTCSDWKKS</sequence>
<protein>
    <recommendedName>
        <fullName evidence="9">RNA polymerase II subunit A C-terminal domain phosphatase SSU72</fullName>
        <shortName evidence="9">CTD phosphatase SSU72</shortName>
        <ecNumber evidence="9">3.1.3.16</ecNumber>
    </recommendedName>
</protein>
<keyword evidence="5 9" id="KW-0904">Protein phosphatase</keyword>
<evidence type="ECO:0000256" key="6">
    <source>
        <dbReference type="ARBA" id="ARBA00023242"/>
    </source>
</evidence>
<comment type="similarity">
    <text evidence="2 9">Belongs to the SSU72 phosphatase family.</text>
</comment>
<gene>
    <name evidence="10" type="ORF">A6R68_04370</name>
</gene>
<dbReference type="InterPro" id="IPR006811">
    <property type="entry name" value="RNA_pol_II_suA"/>
</dbReference>
<comment type="catalytic activity">
    <reaction evidence="8 9">
        <text>O-phospho-L-threonyl-[protein] + H2O = L-threonyl-[protein] + phosphate</text>
        <dbReference type="Rhea" id="RHEA:47004"/>
        <dbReference type="Rhea" id="RHEA-COMP:11060"/>
        <dbReference type="Rhea" id="RHEA-COMP:11605"/>
        <dbReference type="ChEBI" id="CHEBI:15377"/>
        <dbReference type="ChEBI" id="CHEBI:30013"/>
        <dbReference type="ChEBI" id="CHEBI:43474"/>
        <dbReference type="ChEBI" id="CHEBI:61977"/>
        <dbReference type="EC" id="3.1.3.16"/>
    </reaction>
</comment>
<dbReference type="Gene3D" id="3.40.50.2300">
    <property type="match status" value="1"/>
</dbReference>
<proteinExistence type="inferred from homology"/>
<evidence type="ECO:0000256" key="8">
    <source>
        <dbReference type="ARBA" id="ARBA00048336"/>
    </source>
</evidence>
<evidence type="ECO:0000256" key="9">
    <source>
        <dbReference type="RuleBase" id="RU369031"/>
    </source>
</evidence>
<dbReference type="EC" id="3.1.3.16" evidence="9"/>
<dbReference type="GO" id="GO:0005634">
    <property type="term" value="C:nucleus"/>
    <property type="evidence" value="ECO:0007669"/>
    <property type="project" value="UniProtKB-SubCell"/>
</dbReference>
<evidence type="ECO:0000313" key="10">
    <source>
        <dbReference type="EMBL" id="OBS67087.1"/>
    </source>
</evidence>